<dbReference type="SUPFAM" id="SSF140924">
    <property type="entry name" value="Duffy binding domain-like"/>
    <property type="match status" value="1"/>
</dbReference>
<dbReference type="GO" id="GO:0046789">
    <property type="term" value="F:host cell surface receptor binding"/>
    <property type="evidence" value="ECO:0007669"/>
    <property type="project" value="InterPro"/>
</dbReference>
<name>A0A0L7KM00_PLAFX</name>
<evidence type="ECO:0000313" key="3">
    <source>
        <dbReference type="Proteomes" id="UP000054289"/>
    </source>
</evidence>
<proteinExistence type="predicted"/>
<organism evidence="2 3">
    <name type="scientific">Plasmodium falciparum (isolate HB3)</name>
    <dbReference type="NCBI Taxonomy" id="137071"/>
    <lineage>
        <taxon>Eukaryota</taxon>
        <taxon>Sar</taxon>
        <taxon>Alveolata</taxon>
        <taxon>Apicomplexa</taxon>
        <taxon>Aconoidasida</taxon>
        <taxon>Haemosporida</taxon>
        <taxon>Plasmodiidae</taxon>
        <taxon>Plasmodium</taxon>
        <taxon>Plasmodium (Laverania)</taxon>
    </lineage>
</organism>
<dbReference type="GO" id="GO:0016020">
    <property type="term" value="C:membrane"/>
    <property type="evidence" value="ECO:0007669"/>
    <property type="project" value="InterPro"/>
</dbReference>
<reference evidence="3" key="2">
    <citation type="submission" date="2006-03" db="EMBL/GenBank/DDBJ databases">
        <title>The genome sequence of the Plasmodium falciparum HB3.</title>
        <authorList>
            <consortium name="The Broad Institute Genome Sequencing Platform"/>
            <person name="Birren B."/>
            <person name="Lander E."/>
            <person name="Galagan J."/>
            <person name="Nusbaum C."/>
            <person name="Devon K."/>
            <person name="Henn M."/>
            <person name="Jaffe D."/>
            <person name="Butler J."/>
            <person name="Alvarez P."/>
            <person name="Gnerre S."/>
            <person name="Grabherr M."/>
            <person name="Kleber M."/>
            <person name="Mauceli E."/>
            <person name="Brockman W."/>
            <person name="MacCallum I.A."/>
            <person name="Rounsley S."/>
            <person name="Young S."/>
            <person name="LaButti K."/>
            <person name="Pushparaj V."/>
            <person name="DeCaprio D."/>
            <person name="Crawford M."/>
            <person name="Koehrsen M."/>
            <person name="Engels R."/>
            <person name="Montgomery P."/>
            <person name="Pearson M."/>
            <person name="Howarth C."/>
            <person name="Larson L."/>
            <person name="Luoma S."/>
            <person name="White J."/>
            <person name="Kodira C."/>
            <person name="Zeng Q."/>
            <person name="Oleary S."/>
            <person name="Yandava C."/>
            <person name="Alvarado L."/>
            <person name="Wirth D."/>
            <person name="Volkman S."/>
            <person name="Hartl D."/>
        </authorList>
    </citation>
    <scope>NUCLEOTIDE SEQUENCE [LARGE SCALE GENOMIC DNA]</scope>
</reference>
<evidence type="ECO:0000313" key="2">
    <source>
        <dbReference type="EMBL" id="KOB64333.1"/>
    </source>
</evidence>
<accession>A0A0L7KM00</accession>
<dbReference type="InterPro" id="IPR008602">
    <property type="entry name" value="Duffy-antigen-binding"/>
</dbReference>
<reference evidence="2 3" key="1">
    <citation type="submission" date="2006-03" db="EMBL/GenBank/DDBJ databases">
        <title>Annotation of Plasmodium falciparum HB3.</title>
        <authorList>
            <consortium name="The Broad Institute Genome Sequencing Platform"/>
            <person name="Volkman S.K."/>
            <person name="Neafsey D.E."/>
            <person name="Dash A.P."/>
            <person name="Chitnis C.E."/>
            <person name="Hartl D.L."/>
            <person name="Young S.K."/>
            <person name="Zeng Q."/>
            <person name="Koehrsen M."/>
            <person name="Alvarado L."/>
            <person name="Berlin A."/>
            <person name="Borenstein D."/>
            <person name="Chapman S.B."/>
            <person name="Chen Z."/>
            <person name="Engels R."/>
            <person name="Freedman E."/>
            <person name="Gellesch M."/>
            <person name="Goldberg J."/>
            <person name="Griggs A."/>
            <person name="Gujja S."/>
            <person name="Heilman E.R."/>
            <person name="Heiman D.I."/>
            <person name="Howarth C."/>
            <person name="Jen D."/>
            <person name="Larson L."/>
            <person name="Mehta T."/>
            <person name="Neiman D."/>
            <person name="Park D."/>
            <person name="Pearson M."/>
            <person name="Roberts A."/>
            <person name="Saif S."/>
            <person name="Shea T."/>
            <person name="Shenoy N."/>
            <person name="Sisk P."/>
            <person name="Stolte C."/>
            <person name="Sykes S."/>
            <person name="Walk T."/>
            <person name="White J."/>
            <person name="Yandava C."/>
            <person name="Haas B."/>
            <person name="Henn M.R."/>
            <person name="Nusbaum C."/>
            <person name="Birren B."/>
        </authorList>
    </citation>
    <scope>NUCLEOTIDE SEQUENCE [LARGE SCALE GENOMIC DNA]</scope>
    <source>
        <strain evidence="2">HB3</strain>
    </source>
</reference>
<feature type="domain" description="Duffy-antigen binding" evidence="1">
    <location>
        <begin position="8"/>
        <end position="92"/>
    </location>
</feature>
<protein>
    <recommendedName>
        <fullName evidence="1">Duffy-antigen binding domain-containing protein</fullName>
    </recommendedName>
</protein>
<dbReference type="AlphaFoldDB" id="A0A0L7KM00"/>
<dbReference type="Pfam" id="PF05424">
    <property type="entry name" value="Duffy_binding"/>
    <property type="match status" value="1"/>
</dbReference>
<sequence>MLSQYYNSDNEKALQAIKYSFADIGNIVKGDDMLEDGISEKIKNIFEHKINKRTHSSSSSSEPNITPSTWWKENKEKIWNVMMCHYPVDEKTGTSCPKHDNIDEEHQFLRWFREWERTFLF</sequence>
<dbReference type="InterPro" id="IPR042202">
    <property type="entry name" value="Duffy-ag-bd_sf"/>
</dbReference>
<dbReference type="Gene3D" id="1.20.1310.20">
    <property type="entry name" value="Duffy-antigen binding domain"/>
    <property type="match status" value="1"/>
</dbReference>
<dbReference type="Proteomes" id="UP000054289">
    <property type="component" value="Unassembled WGS sequence"/>
</dbReference>
<dbReference type="EMBL" id="GG701434">
    <property type="protein sequence ID" value="KOB64333.1"/>
    <property type="molecule type" value="Genomic_DNA"/>
</dbReference>
<gene>
    <name evidence="2" type="ORF">PFHG_05613</name>
</gene>
<evidence type="ECO:0000259" key="1">
    <source>
        <dbReference type="Pfam" id="PF05424"/>
    </source>
</evidence>
<dbReference type="KEGG" id="pfh:PFHG_05613"/>